<keyword evidence="2" id="KW-1185">Reference proteome</keyword>
<evidence type="ECO:0000313" key="2">
    <source>
        <dbReference type="Proteomes" id="UP000238479"/>
    </source>
</evidence>
<dbReference type="AlphaFoldDB" id="A0A2P6QUL4"/>
<dbReference type="Proteomes" id="UP000238479">
    <property type="component" value="Chromosome 4"/>
</dbReference>
<organism evidence="1 2">
    <name type="scientific">Rosa chinensis</name>
    <name type="common">China rose</name>
    <dbReference type="NCBI Taxonomy" id="74649"/>
    <lineage>
        <taxon>Eukaryota</taxon>
        <taxon>Viridiplantae</taxon>
        <taxon>Streptophyta</taxon>
        <taxon>Embryophyta</taxon>
        <taxon>Tracheophyta</taxon>
        <taxon>Spermatophyta</taxon>
        <taxon>Magnoliopsida</taxon>
        <taxon>eudicotyledons</taxon>
        <taxon>Gunneridae</taxon>
        <taxon>Pentapetalae</taxon>
        <taxon>rosids</taxon>
        <taxon>fabids</taxon>
        <taxon>Rosales</taxon>
        <taxon>Rosaceae</taxon>
        <taxon>Rosoideae</taxon>
        <taxon>Rosoideae incertae sedis</taxon>
        <taxon>Rosa</taxon>
    </lineage>
</organism>
<name>A0A2P6QUL4_ROSCH</name>
<dbReference type="Gramene" id="PRQ37868">
    <property type="protein sequence ID" value="PRQ37868"/>
    <property type="gene ID" value="RchiOBHm_Chr4g0407451"/>
</dbReference>
<proteinExistence type="predicted"/>
<gene>
    <name evidence="1" type="ORF">RchiOBHm_Chr4g0407451</name>
</gene>
<sequence>MLGAERLGLGGQLPIEDLFISFAHAIHKKLGFQIWLVFLFCPLCLVQHV</sequence>
<accession>A0A2P6QUL4</accession>
<evidence type="ECO:0000313" key="1">
    <source>
        <dbReference type="EMBL" id="PRQ37868.1"/>
    </source>
</evidence>
<protein>
    <submittedName>
        <fullName evidence="1">Uncharacterized protein</fullName>
    </submittedName>
</protein>
<dbReference type="EMBL" id="PDCK01000042">
    <property type="protein sequence ID" value="PRQ37868.1"/>
    <property type="molecule type" value="Genomic_DNA"/>
</dbReference>
<comment type="caution">
    <text evidence="1">The sequence shown here is derived from an EMBL/GenBank/DDBJ whole genome shotgun (WGS) entry which is preliminary data.</text>
</comment>
<reference evidence="1 2" key="1">
    <citation type="journal article" date="2018" name="Nat. Genet.">
        <title>The Rosa genome provides new insights in the design of modern roses.</title>
        <authorList>
            <person name="Bendahmane M."/>
        </authorList>
    </citation>
    <scope>NUCLEOTIDE SEQUENCE [LARGE SCALE GENOMIC DNA]</scope>
    <source>
        <strain evidence="2">cv. Old Blush</strain>
    </source>
</reference>